<reference evidence="2 3" key="1">
    <citation type="submission" date="2024-06" db="EMBL/GenBank/DDBJ databases">
        <title>Genomic Encyclopedia of Type Strains, Phase IV (KMG-IV): sequencing the most valuable type-strain genomes for metagenomic binning, comparative biology and taxonomic classification.</title>
        <authorList>
            <person name="Goeker M."/>
        </authorList>
    </citation>
    <scope>NUCLEOTIDE SEQUENCE [LARGE SCALE GENOMIC DNA]</scope>
    <source>
        <strain evidence="2 3">DSM 28102</strain>
    </source>
</reference>
<keyword evidence="3" id="KW-1185">Reference proteome</keyword>
<organism evidence="2 3">
    <name type="scientific">Martelella mangrovi</name>
    <dbReference type="NCBI Taxonomy" id="1397477"/>
    <lineage>
        <taxon>Bacteria</taxon>
        <taxon>Pseudomonadati</taxon>
        <taxon>Pseudomonadota</taxon>
        <taxon>Alphaproteobacteria</taxon>
        <taxon>Hyphomicrobiales</taxon>
        <taxon>Aurantimonadaceae</taxon>
        <taxon>Martelella</taxon>
    </lineage>
</organism>
<sequence>MAGKDSSVAPKERINIRYVPATGDQQEEVELPLRLVMLGDYLGHDDGSALEEREMLSVDKNSFASVMKEAGLKREMEVKDTLSDDEEARLRTTLEFKSLADFSPDAVVRQVPELQKLIELREALVALKGPLGNMPAFRQRLEQILEDEDARQKLVEELQTIEAREAEKLAAEPKPDLPGTPEGDIAVKDDAPKDKKS</sequence>
<comment type="caution">
    <text evidence="2">The sequence shown here is derived from an EMBL/GenBank/DDBJ whole genome shotgun (WGS) entry which is preliminary data.</text>
</comment>
<protein>
    <submittedName>
        <fullName evidence="2">Type VI secretion system protein ImpB</fullName>
    </submittedName>
</protein>
<dbReference type="PANTHER" id="PTHR35850">
    <property type="entry name" value="CYTOPLASMIC PROTEIN-RELATED"/>
    <property type="match status" value="1"/>
</dbReference>
<dbReference type="NCBIfam" id="TIGR03358">
    <property type="entry name" value="VI_chp_5"/>
    <property type="match status" value="1"/>
</dbReference>
<evidence type="ECO:0000313" key="2">
    <source>
        <dbReference type="EMBL" id="MET3600457.1"/>
    </source>
</evidence>
<accession>A0ABV2IDX6</accession>
<evidence type="ECO:0000256" key="1">
    <source>
        <dbReference type="SAM" id="MobiDB-lite"/>
    </source>
</evidence>
<name>A0ABV2IDX6_9HYPH</name>
<dbReference type="PIRSF" id="PIRSF028301">
    <property type="entry name" value="UCP028301"/>
    <property type="match status" value="1"/>
</dbReference>
<feature type="compositionally biased region" description="Basic and acidic residues" evidence="1">
    <location>
        <begin position="185"/>
        <end position="197"/>
    </location>
</feature>
<dbReference type="RefSeq" id="WP_354434386.1">
    <property type="nucleotide sequence ID" value="NZ_JBEPLY010000007.1"/>
</dbReference>
<dbReference type="Proteomes" id="UP001549164">
    <property type="component" value="Unassembled WGS sequence"/>
</dbReference>
<dbReference type="InterPro" id="IPR008312">
    <property type="entry name" value="T6SS_TssB1"/>
</dbReference>
<feature type="region of interest" description="Disordered" evidence="1">
    <location>
        <begin position="165"/>
        <end position="197"/>
    </location>
</feature>
<dbReference type="EMBL" id="JBEPLY010000007">
    <property type="protein sequence ID" value="MET3600457.1"/>
    <property type="molecule type" value="Genomic_DNA"/>
</dbReference>
<dbReference type="Pfam" id="PF05591">
    <property type="entry name" value="T6SS_VipA"/>
    <property type="match status" value="1"/>
</dbReference>
<gene>
    <name evidence="2" type="ORF">ABID12_002406</name>
</gene>
<dbReference type="PANTHER" id="PTHR35850:SF2">
    <property type="entry name" value="TYPE VI SECRETION SYSTEM CONTRACTILE SHEATH SMALL SUBUNIT"/>
    <property type="match status" value="1"/>
</dbReference>
<evidence type="ECO:0000313" key="3">
    <source>
        <dbReference type="Proteomes" id="UP001549164"/>
    </source>
</evidence>
<feature type="compositionally biased region" description="Basic and acidic residues" evidence="1">
    <location>
        <begin position="165"/>
        <end position="175"/>
    </location>
</feature>
<proteinExistence type="predicted"/>